<dbReference type="EMBL" id="FOVI01000008">
    <property type="protein sequence ID" value="SFN61674.1"/>
    <property type="molecule type" value="Genomic_DNA"/>
</dbReference>
<dbReference type="STRING" id="913024.SAMN05421741_10843"/>
<sequence length="119" mass="14131">MNFKRLTPILYTENITETIKFYTEVLGFTCAEFNEDWQWTSLHKNAIEIMLSKPNTHIKFDKIGFTGSFYFEVENAEEFWNILKNSVEIVYPLETFEWGMMEFAIKDNNGYILQFGSKI</sequence>
<dbReference type="InterPro" id="IPR004360">
    <property type="entry name" value="Glyas_Fos-R_dOase_dom"/>
</dbReference>
<accession>A0A1I5AGS8</accession>
<evidence type="ECO:0000259" key="1">
    <source>
        <dbReference type="PROSITE" id="PS51819"/>
    </source>
</evidence>
<keyword evidence="3" id="KW-1185">Reference proteome</keyword>
<dbReference type="AlphaFoldDB" id="A0A1I5AGS8"/>
<dbReference type="InterPro" id="IPR029068">
    <property type="entry name" value="Glyas_Bleomycin-R_OHBP_Dase"/>
</dbReference>
<dbReference type="Pfam" id="PF00903">
    <property type="entry name" value="Glyoxalase"/>
    <property type="match status" value="1"/>
</dbReference>
<evidence type="ECO:0000313" key="2">
    <source>
        <dbReference type="EMBL" id="SFN61674.1"/>
    </source>
</evidence>
<reference evidence="3" key="1">
    <citation type="submission" date="2016-10" db="EMBL/GenBank/DDBJ databases">
        <authorList>
            <person name="Varghese N."/>
            <person name="Submissions S."/>
        </authorList>
    </citation>
    <scope>NUCLEOTIDE SEQUENCE [LARGE SCALE GENOMIC DNA]</scope>
    <source>
        <strain evidence="3">DS-12</strain>
    </source>
</reference>
<dbReference type="SUPFAM" id="SSF54593">
    <property type="entry name" value="Glyoxalase/Bleomycin resistance protein/Dihydroxybiphenyl dioxygenase"/>
    <property type="match status" value="1"/>
</dbReference>
<name>A0A1I5AGS8_9FLAO</name>
<gene>
    <name evidence="2" type="ORF">SAMN05421741_10843</name>
</gene>
<evidence type="ECO:0000313" key="3">
    <source>
        <dbReference type="Proteomes" id="UP000199036"/>
    </source>
</evidence>
<protein>
    <submittedName>
        <fullName evidence="2">Uncharacterized conserved protein PhnB, glyoxalase superfamily</fullName>
    </submittedName>
</protein>
<organism evidence="2 3">
    <name type="scientific">Paenimyroides ummariense</name>
    <dbReference type="NCBI Taxonomy" id="913024"/>
    <lineage>
        <taxon>Bacteria</taxon>
        <taxon>Pseudomonadati</taxon>
        <taxon>Bacteroidota</taxon>
        <taxon>Flavobacteriia</taxon>
        <taxon>Flavobacteriales</taxon>
        <taxon>Flavobacteriaceae</taxon>
        <taxon>Paenimyroides</taxon>
    </lineage>
</organism>
<dbReference type="InterPro" id="IPR037523">
    <property type="entry name" value="VOC_core"/>
</dbReference>
<dbReference type="Proteomes" id="UP000199036">
    <property type="component" value="Unassembled WGS sequence"/>
</dbReference>
<dbReference type="PROSITE" id="PS51819">
    <property type="entry name" value="VOC"/>
    <property type="match status" value="1"/>
</dbReference>
<proteinExistence type="predicted"/>
<dbReference type="RefSeq" id="WP_177205746.1">
    <property type="nucleotide sequence ID" value="NZ_FOVI01000008.1"/>
</dbReference>
<feature type="domain" description="VOC" evidence="1">
    <location>
        <begin position="2"/>
        <end position="118"/>
    </location>
</feature>
<dbReference type="Gene3D" id="3.10.180.10">
    <property type="entry name" value="2,3-Dihydroxybiphenyl 1,2-Dioxygenase, domain 1"/>
    <property type="match status" value="1"/>
</dbReference>